<protein>
    <recommendedName>
        <fullName evidence="1">Lysozyme inhibitor LprI-like N-terminal domain-containing protein</fullName>
    </recommendedName>
</protein>
<sequence length="512" mass="55552">MAPYPGPFFGRGQVWRRRIVASVIARFHESESTMNRLLSLIAGSLLVCITGELHAATPSFDCAKATQTVERLICRDADLAKLDRRMADLYVSLRKSVAKDRRQTLKSEQIAWLASRNDCGSSRDTRRCVADAITDRISELTPTMKESSSGPKSRVRRSGPIAGAEALAAANPLPRGRGDSSSPDYGAVYRASIGSDSDVLIFLSAPLDGEVIGTILYGKDGGDLTIKGRASATSSFRWEIEGASLAGTLAGTLSANGKTGEGTWTKAGGTLQLPLTLSRVAETVIDLNDSRFAASVSYPRLDDPHYTQVNGRIAAEARDTQKSQVAMLKDLVGHAEEKYSQSQTQCELVGLTSEIASILCENSTSTGGPAYADVSTYNYGVAKDGSVRDLKLWDLLQRSPESAKVLSGLILKHLQRQGASYSTDRELGEQLSVYVEKTQGSKNRKQPTFTELLEKGRIDAFVVTSAGLAFYFEQYYVLPGCYDCPVILPYDQLAPLIRRDSPLWGSRGQVSH</sequence>
<keyword evidence="3" id="KW-1185">Reference proteome</keyword>
<dbReference type="InterPro" id="IPR009739">
    <property type="entry name" value="LprI-like_N"/>
</dbReference>
<dbReference type="GO" id="GO:0005576">
    <property type="term" value="C:extracellular region"/>
    <property type="evidence" value="ECO:0007669"/>
    <property type="project" value="TreeGrafter"/>
</dbReference>
<organism evidence="2 3">
    <name type="scientific">Candidatus Thiodictyon syntrophicum</name>
    <dbReference type="NCBI Taxonomy" id="1166950"/>
    <lineage>
        <taxon>Bacteria</taxon>
        <taxon>Pseudomonadati</taxon>
        <taxon>Pseudomonadota</taxon>
        <taxon>Gammaproteobacteria</taxon>
        <taxon>Chromatiales</taxon>
        <taxon>Chromatiaceae</taxon>
        <taxon>Thiodictyon</taxon>
    </lineage>
</organism>
<proteinExistence type="predicted"/>
<dbReference type="PANTHER" id="PTHR37549:SF1">
    <property type="entry name" value="LIPOPROTEIN LPRI"/>
    <property type="match status" value="1"/>
</dbReference>
<dbReference type="Gene3D" id="1.20.1270.180">
    <property type="match status" value="1"/>
</dbReference>
<dbReference type="KEGG" id="tsy:THSYN_05700"/>
<evidence type="ECO:0000259" key="1">
    <source>
        <dbReference type="Pfam" id="PF07007"/>
    </source>
</evidence>
<dbReference type="InterPro" id="IPR052755">
    <property type="entry name" value="Lysozyme_Inhibitor_LprI"/>
</dbReference>
<feature type="domain" description="Lysozyme inhibitor LprI-like N-terminal" evidence="1">
    <location>
        <begin position="62"/>
        <end position="140"/>
    </location>
</feature>
<dbReference type="PANTHER" id="PTHR37549">
    <property type="entry name" value="LIPOPROTEIN LPRI"/>
    <property type="match status" value="1"/>
</dbReference>
<evidence type="ECO:0000313" key="3">
    <source>
        <dbReference type="Proteomes" id="UP000232638"/>
    </source>
</evidence>
<reference evidence="2 3" key="1">
    <citation type="submission" date="2017-03" db="EMBL/GenBank/DDBJ databases">
        <title>Complete genome sequence of Candidatus 'Thiodictyon syntrophicum' sp. nov. strain Cad16T, a photolithoautotroph purple sulfur bacterium isolated from an alpine meromictic lake.</title>
        <authorList>
            <person name="Luedin S.M."/>
            <person name="Pothier J.F."/>
            <person name="Danza F."/>
            <person name="Storelli N."/>
            <person name="Wittwer M."/>
            <person name="Tonolla M."/>
        </authorList>
    </citation>
    <scope>NUCLEOTIDE SEQUENCE [LARGE SCALE GENOMIC DNA]</scope>
    <source>
        <strain evidence="2 3">Cad16T</strain>
    </source>
</reference>
<dbReference type="Pfam" id="PF07007">
    <property type="entry name" value="LprI"/>
    <property type="match status" value="1"/>
</dbReference>
<dbReference type="Proteomes" id="UP000232638">
    <property type="component" value="Chromosome"/>
</dbReference>
<accession>A0A2K8U4I0</accession>
<dbReference type="AlphaFoldDB" id="A0A2K8U4I0"/>
<name>A0A2K8U4I0_9GAMM</name>
<dbReference type="EMBL" id="CP020370">
    <property type="protein sequence ID" value="AUB80490.1"/>
    <property type="molecule type" value="Genomic_DNA"/>
</dbReference>
<evidence type="ECO:0000313" key="2">
    <source>
        <dbReference type="EMBL" id="AUB80490.1"/>
    </source>
</evidence>
<gene>
    <name evidence="2" type="ORF">THSYN_05700</name>
</gene>